<dbReference type="EMBL" id="KZ150124">
    <property type="protein sequence ID" value="PZC73141.1"/>
    <property type="molecule type" value="Genomic_DNA"/>
</dbReference>
<feature type="region of interest" description="Disordered" evidence="1">
    <location>
        <begin position="1"/>
        <end position="26"/>
    </location>
</feature>
<protein>
    <submittedName>
        <fullName evidence="2">Uncharacterized protein</fullName>
    </submittedName>
</protein>
<evidence type="ECO:0000313" key="3">
    <source>
        <dbReference type="Proteomes" id="UP000249218"/>
    </source>
</evidence>
<reference evidence="2 3" key="1">
    <citation type="journal article" date="2017" name="BMC Biol.">
        <title>Genomic innovations, transcriptional plasticity and gene loss underlying the evolution and divergence of two highly polyphagous and invasive Helicoverpa pest species.</title>
        <authorList>
            <person name="Pearce S.L."/>
            <person name="Clarke D.F."/>
            <person name="East P.D."/>
            <person name="Elfekih S."/>
            <person name="Gordon K.H."/>
            <person name="Jermiin L.S."/>
            <person name="McGaughran A."/>
            <person name="Oakeshott J.G."/>
            <person name="Papanikolaou A."/>
            <person name="Perera O.P."/>
            <person name="Rane R.V."/>
            <person name="Richards S."/>
            <person name="Tay W.T."/>
            <person name="Walsh T.K."/>
            <person name="Anderson A."/>
            <person name="Anderson C.J."/>
            <person name="Asgari S."/>
            <person name="Board P.G."/>
            <person name="Bretschneider A."/>
            <person name="Campbell P.M."/>
            <person name="Chertemps T."/>
            <person name="Christeller J.T."/>
            <person name="Coppin C.W."/>
            <person name="Downes S.J."/>
            <person name="Duan G."/>
            <person name="Farnsworth C.A."/>
            <person name="Good R.T."/>
            <person name="Han L.B."/>
            <person name="Han Y.C."/>
            <person name="Hatje K."/>
            <person name="Horne I."/>
            <person name="Huang Y.P."/>
            <person name="Hughes D.S."/>
            <person name="Jacquin-Joly E."/>
            <person name="James W."/>
            <person name="Jhangiani S."/>
            <person name="Kollmar M."/>
            <person name="Kuwar S.S."/>
            <person name="Li S."/>
            <person name="Liu N.Y."/>
            <person name="Maibeche M.T."/>
            <person name="Miller J.R."/>
            <person name="Montagne N."/>
            <person name="Perry T."/>
            <person name="Qu J."/>
            <person name="Song S.V."/>
            <person name="Sutton G.G."/>
            <person name="Vogel H."/>
            <person name="Walenz B.P."/>
            <person name="Xu W."/>
            <person name="Zhang H.J."/>
            <person name="Zou Z."/>
            <person name="Batterham P."/>
            <person name="Edwards O.R."/>
            <person name="Feyereisen R."/>
            <person name="Gibbs R.A."/>
            <person name="Heckel D.G."/>
            <person name="McGrath A."/>
            <person name="Robin C."/>
            <person name="Scherer S.E."/>
            <person name="Worley K.C."/>
            <person name="Wu Y.D."/>
        </authorList>
    </citation>
    <scope>NUCLEOTIDE SEQUENCE [LARGE SCALE GENOMIC DNA]</scope>
    <source>
        <strain evidence="2">Harm_GR_Male_#8</strain>
        <tissue evidence="2">Whole organism</tissue>
    </source>
</reference>
<keyword evidence="3" id="KW-1185">Reference proteome</keyword>
<evidence type="ECO:0000256" key="1">
    <source>
        <dbReference type="SAM" id="MobiDB-lite"/>
    </source>
</evidence>
<sequence>METKITSRGAITENFLRKSSSSPEPFPNYVGADFQRSSNQGGIGLLGAFPKRKEGSCTLNFRNKGPIRRSIRIFGNPMLPCLEITLDHNNYST</sequence>
<organism evidence="2 3">
    <name type="scientific">Helicoverpa armigera</name>
    <name type="common">Cotton bollworm</name>
    <name type="synonym">Heliothis armigera</name>
    <dbReference type="NCBI Taxonomy" id="29058"/>
    <lineage>
        <taxon>Eukaryota</taxon>
        <taxon>Metazoa</taxon>
        <taxon>Ecdysozoa</taxon>
        <taxon>Arthropoda</taxon>
        <taxon>Hexapoda</taxon>
        <taxon>Insecta</taxon>
        <taxon>Pterygota</taxon>
        <taxon>Neoptera</taxon>
        <taxon>Endopterygota</taxon>
        <taxon>Lepidoptera</taxon>
        <taxon>Glossata</taxon>
        <taxon>Ditrysia</taxon>
        <taxon>Noctuoidea</taxon>
        <taxon>Noctuidae</taxon>
        <taxon>Heliothinae</taxon>
        <taxon>Helicoverpa</taxon>
    </lineage>
</organism>
<name>A0A2W1BFU2_HELAM</name>
<dbReference type="Proteomes" id="UP000249218">
    <property type="component" value="Unassembled WGS sequence"/>
</dbReference>
<dbReference type="AlphaFoldDB" id="A0A2W1BFU2"/>
<gene>
    <name evidence="2" type="primary">HaOG209975</name>
    <name evidence="2" type="ORF">B5X24_HaOG209975</name>
</gene>
<accession>A0A2W1BFU2</accession>
<evidence type="ECO:0000313" key="2">
    <source>
        <dbReference type="EMBL" id="PZC73141.1"/>
    </source>
</evidence>
<proteinExistence type="predicted"/>